<dbReference type="SUPFAM" id="SSF144232">
    <property type="entry name" value="HIT/MYND zinc finger-like"/>
    <property type="match status" value="1"/>
</dbReference>
<keyword evidence="1" id="KW-0479">Metal-binding</keyword>
<dbReference type="Gene3D" id="6.10.140.2220">
    <property type="match status" value="1"/>
</dbReference>
<dbReference type="GO" id="GO:0008270">
    <property type="term" value="F:zinc ion binding"/>
    <property type="evidence" value="ECO:0007669"/>
    <property type="project" value="UniProtKB-KW"/>
</dbReference>
<proteinExistence type="predicted"/>
<protein>
    <recommendedName>
        <fullName evidence="6">MYND-type domain-containing protein</fullName>
    </recommendedName>
</protein>
<dbReference type="FunFam" id="6.10.140.2220:FF:000022">
    <property type="entry name" value="Leucine-rich repeat-containing protein"/>
    <property type="match status" value="1"/>
</dbReference>
<dbReference type="PROSITE" id="PS01360">
    <property type="entry name" value="ZF_MYND_1"/>
    <property type="match status" value="1"/>
</dbReference>
<dbReference type="Pfam" id="PF01753">
    <property type="entry name" value="zf-MYND"/>
    <property type="match status" value="1"/>
</dbReference>
<keyword evidence="3" id="KW-0862">Zinc</keyword>
<dbReference type="PROSITE" id="PS50865">
    <property type="entry name" value="ZF_MYND_2"/>
    <property type="match status" value="1"/>
</dbReference>
<evidence type="ECO:0000256" key="4">
    <source>
        <dbReference type="PROSITE-ProRule" id="PRU00134"/>
    </source>
</evidence>
<evidence type="ECO:0000313" key="7">
    <source>
        <dbReference type="EMBL" id="CAD7265118.1"/>
    </source>
</evidence>
<organism evidence="7">
    <name type="scientific">Timema shepardi</name>
    <name type="common">Walking stick</name>
    <dbReference type="NCBI Taxonomy" id="629360"/>
    <lineage>
        <taxon>Eukaryota</taxon>
        <taxon>Metazoa</taxon>
        <taxon>Ecdysozoa</taxon>
        <taxon>Arthropoda</taxon>
        <taxon>Hexapoda</taxon>
        <taxon>Insecta</taxon>
        <taxon>Pterygota</taxon>
        <taxon>Neoptera</taxon>
        <taxon>Polyneoptera</taxon>
        <taxon>Phasmatodea</taxon>
        <taxon>Timematodea</taxon>
        <taxon>Timematoidea</taxon>
        <taxon>Timematidae</taxon>
        <taxon>Timema</taxon>
    </lineage>
</organism>
<evidence type="ECO:0000256" key="3">
    <source>
        <dbReference type="ARBA" id="ARBA00022833"/>
    </source>
</evidence>
<gene>
    <name evidence="7" type="ORF">TSIB3V08_LOCUS9163</name>
</gene>
<sequence>MSQAEQRHENLPPTTATVKPPPYPEVTLHPVLTPQSPPHQSPSSSLLHGILTKSTTAAQHRAEANLGSKPATFSPTLARLLTAPERLPSNIITNVPSTFHGVGQVSINDLLTTSKTRNEITITPVSGHQPMKAKDNVVLLEDDEQEDSADRLVIDESGDGQGRTADEDATGTEMLADDVPECQGCHQRAAQFVCAGCGNQWYCSRDCQVNAWEDHSEVCSG</sequence>
<feature type="compositionally biased region" description="Basic and acidic residues" evidence="5">
    <location>
        <begin position="1"/>
        <end position="10"/>
    </location>
</feature>
<evidence type="ECO:0000256" key="1">
    <source>
        <dbReference type="ARBA" id="ARBA00022723"/>
    </source>
</evidence>
<keyword evidence="2 4" id="KW-0863">Zinc-finger</keyword>
<name>A0A7R9G2Y7_TIMSH</name>
<evidence type="ECO:0000256" key="2">
    <source>
        <dbReference type="ARBA" id="ARBA00022771"/>
    </source>
</evidence>
<dbReference type="EMBL" id="OC005126">
    <property type="protein sequence ID" value="CAD7265118.1"/>
    <property type="molecule type" value="Genomic_DNA"/>
</dbReference>
<evidence type="ECO:0000259" key="6">
    <source>
        <dbReference type="PROSITE" id="PS50865"/>
    </source>
</evidence>
<feature type="region of interest" description="Disordered" evidence="5">
    <location>
        <begin position="1"/>
        <end position="46"/>
    </location>
</feature>
<accession>A0A7R9G2Y7</accession>
<feature type="domain" description="MYND-type" evidence="6">
    <location>
        <begin position="182"/>
        <end position="219"/>
    </location>
</feature>
<evidence type="ECO:0000256" key="5">
    <source>
        <dbReference type="SAM" id="MobiDB-lite"/>
    </source>
</evidence>
<feature type="region of interest" description="Disordered" evidence="5">
    <location>
        <begin position="144"/>
        <end position="168"/>
    </location>
</feature>
<dbReference type="InterPro" id="IPR002893">
    <property type="entry name" value="Znf_MYND"/>
</dbReference>
<reference evidence="7" key="1">
    <citation type="submission" date="2020-11" db="EMBL/GenBank/DDBJ databases">
        <authorList>
            <person name="Tran Van P."/>
        </authorList>
    </citation>
    <scope>NUCLEOTIDE SEQUENCE</scope>
</reference>
<dbReference type="AlphaFoldDB" id="A0A7R9G2Y7"/>